<gene>
    <name evidence="1" type="ORF">KO481_08585</name>
</gene>
<dbReference type="Proteomes" id="UP000733379">
    <property type="component" value="Unassembled WGS sequence"/>
</dbReference>
<reference evidence="1 2" key="1">
    <citation type="submission" date="2021-06" db="EMBL/GenBank/DDBJ databases">
        <title>Actinomycetes sequencing.</title>
        <authorList>
            <person name="Shan Q."/>
        </authorList>
    </citation>
    <scope>NUCLEOTIDE SEQUENCE [LARGE SCALE GENOMIC DNA]</scope>
    <source>
        <strain evidence="1 2">NEAU-G5</strain>
    </source>
</reference>
<protein>
    <submittedName>
        <fullName evidence="1">Uncharacterized protein</fullName>
    </submittedName>
</protein>
<dbReference type="RefSeq" id="WP_215916440.1">
    <property type="nucleotide sequence ID" value="NZ_JAHKNI010000002.1"/>
</dbReference>
<evidence type="ECO:0000313" key="1">
    <source>
        <dbReference type="EMBL" id="MBU3061578.1"/>
    </source>
</evidence>
<name>A0ABS6AU87_9NOCA</name>
<evidence type="ECO:0000313" key="2">
    <source>
        <dbReference type="Proteomes" id="UP000733379"/>
    </source>
</evidence>
<keyword evidence="2" id="KW-1185">Reference proteome</keyword>
<sequence>MISSKDMAYTEEPTAYLLAGRTLRIRDCEQDEFDELCARIDEMGGELHKRLVVIPEGDFTETGVPVSERVALECVVGLLVEETGTYPALVDHEALTAALASARELPWEAIMGLVPDLVEEPEVLARGWFGKEVGLYATACGPLAGVMLGYGVLSELRENYDYDDYYKTHDSDDDEDQPDDEERFLAGKDTVAAVMPALELVRGNLETQVPQSEAVYGVWVTRALWDGRMPVPVDISQAAHQDRAAKLGPLAEQSNYYLIGHYD</sequence>
<organism evidence="1 2">
    <name type="scientific">Nocardia albiluteola</name>
    <dbReference type="NCBI Taxonomy" id="2842303"/>
    <lineage>
        <taxon>Bacteria</taxon>
        <taxon>Bacillati</taxon>
        <taxon>Actinomycetota</taxon>
        <taxon>Actinomycetes</taxon>
        <taxon>Mycobacteriales</taxon>
        <taxon>Nocardiaceae</taxon>
        <taxon>Nocardia</taxon>
    </lineage>
</organism>
<proteinExistence type="predicted"/>
<accession>A0ABS6AU87</accession>
<dbReference type="EMBL" id="JAHKNI010000002">
    <property type="protein sequence ID" value="MBU3061578.1"/>
    <property type="molecule type" value="Genomic_DNA"/>
</dbReference>
<comment type="caution">
    <text evidence="1">The sequence shown here is derived from an EMBL/GenBank/DDBJ whole genome shotgun (WGS) entry which is preliminary data.</text>
</comment>